<proteinExistence type="predicted"/>
<dbReference type="Pfam" id="PF01955">
    <property type="entry name" value="CbiZ"/>
    <property type="match status" value="1"/>
</dbReference>
<gene>
    <name evidence="1" type="ORF">QUW08_09705</name>
</gene>
<dbReference type="PANTHER" id="PTHR35336">
    <property type="entry name" value="ADENOSYLCOBINAMIDE AMIDOHYDROLASE"/>
    <property type="match status" value="1"/>
</dbReference>
<dbReference type="RefSeq" id="WP_289600083.1">
    <property type="nucleotide sequence ID" value="NZ_JAUDCL010000016.1"/>
</dbReference>
<evidence type="ECO:0000313" key="2">
    <source>
        <dbReference type="Proteomes" id="UP001529380"/>
    </source>
</evidence>
<accession>A0ABT7URP8</accession>
<sequence>MKRCFSLLNGDRLDCTGQAAILTFSGPRAVLSTAANGGGLRRDLTAVFNYSDCGPAGVCRPMEGDTLLEHQRAVARRLGLDPEHTTGLDTAVTLDNMVLVTRQWQELWVTAAVSAGADVNALCAGDPATLTEQAGKPCAVPAGTINIFLITGQSLSPGAMVELALTATEAKTAVLRDLMQGSSASARLATGTGTDGLVIVCDDFGASPCLLNAGKHFKFGELAAQAVSQAVAEALMRQTGLCPDFQRSLLRRLQRFGITAESLRARCPGELPGGETAFRRALAKLDRDAFAVSTVALYLHLADQLQTGLFTPAQADDWADHLLNELAMHFQFEASAPDASQPLELRLEHFLAGLLLAHLREQERLYPAS</sequence>
<reference evidence="1 2" key="3">
    <citation type="submission" date="2023-06" db="EMBL/GenBank/DDBJ databases">
        <authorList>
            <person name="Zeman M."/>
            <person name="Kubasova T."/>
            <person name="Jahodarova E."/>
            <person name="Nykrynova M."/>
            <person name="Rychlik I."/>
        </authorList>
    </citation>
    <scope>NUCLEOTIDE SEQUENCE [LARGE SCALE GENOMIC DNA]</scope>
    <source>
        <strain evidence="1 2">ET340</strain>
    </source>
</reference>
<reference evidence="2" key="2">
    <citation type="submission" date="2023-06" db="EMBL/GenBank/DDBJ databases">
        <title>Identification and characterization of horizontal gene transfer across gut microbiota members of farm animals based on homology search.</title>
        <authorList>
            <person name="Zeman M."/>
            <person name="Kubasova T."/>
            <person name="Jahodarova E."/>
            <person name="Nykrynova M."/>
            <person name="Rychlik I."/>
        </authorList>
    </citation>
    <scope>NUCLEOTIDE SEQUENCE [LARGE SCALE GENOMIC DNA]</scope>
    <source>
        <strain evidence="2">ET340</strain>
    </source>
</reference>
<name>A0ABT7URP8_9FIRM</name>
<organism evidence="1 2">
    <name type="scientific">Allofournierella massiliensis</name>
    <dbReference type="NCBI Taxonomy" id="1650663"/>
    <lineage>
        <taxon>Bacteria</taxon>
        <taxon>Bacillati</taxon>
        <taxon>Bacillota</taxon>
        <taxon>Clostridia</taxon>
        <taxon>Eubacteriales</taxon>
        <taxon>Oscillospiraceae</taxon>
        <taxon>Allofournierella</taxon>
    </lineage>
</organism>
<reference evidence="1 2" key="1">
    <citation type="submission" date="2023-06" db="EMBL/GenBank/DDBJ databases">
        <title>Identification and characterization of horizontal gene transfer across gut microbiota members of farm animals based on homology search.</title>
        <authorList>
            <person name="Schwarzerova J."/>
            <person name="Nykrynova M."/>
            <person name="Jureckova K."/>
            <person name="Cejkova D."/>
            <person name="Rychlik I."/>
        </authorList>
    </citation>
    <scope>NUCLEOTIDE SEQUENCE [LARGE SCALE GENOMIC DNA]</scope>
    <source>
        <strain evidence="1 2">ET340</strain>
    </source>
</reference>
<comment type="caution">
    <text evidence="1">The sequence shown here is derived from an EMBL/GenBank/DDBJ whole genome shotgun (WGS) entry which is preliminary data.</text>
</comment>
<dbReference type="InterPro" id="IPR002808">
    <property type="entry name" value="AdoCbi_amidolase"/>
</dbReference>
<dbReference type="Proteomes" id="UP001529380">
    <property type="component" value="Unassembled WGS sequence"/>
</dbReference>
<dbReference type="PANTHER" id="PTHR35336:SF5">
    <property type="entry name" value="ADENOSYLCOBINAMIDE AMIDOHYDROLASE"/>
    <property type="match status" value="1"/>
</dbReference>
<protein>
    <submittedName>
        <fullName evidence="1">Adenosylcobinamide amidohydrolase</fullName>
    </submittedName>
</protein>
<dbReference type="InterPro" id="IPR052209">
    <property type="entry name" value="CbiZ"/>
</dbReference>
<evidence type="ECO:0000313" key="1">
    <source>
        <dbReference type="EMBL" id="MDM8201559.1"/>
    </source>
</evidence>
<dbReference type="EMBL" id="JAUDCL010000016">
    <property type="protein sequence ID" value="MDM8201559.1"/>
    <property type="molecule type" value="Genomic_DNA"/>
</dbReference>
<keyword evidence="2" id="KW-1185">Reference proteome</keyword>